<organism evidence="1 2">
    <name type="scientific">Trichonephila inaurata madagascariensis</name>
    <dbReference type="NCBI Taxonomy" id="2747483"/>
    <lineage>
        <taxon>Eukaryota</taxon>
        <taxon>Metazoa</taxon>
        <taxon>Ecdysozoa</taxon>
        <taxon>Arthropoda</taxon>
        <taxon>Chelicerata</taxon>
        <taxon>Arachnida</taxon>
        <taxon>Araneae</taxon>
        <taxon>Araneomorphae</taxon>
        <taxon>Entelegynae</taxon>
        <taxon>Araneoidea</taxon>
        <taxon>Nephilidae</taxon>
        <taxon>Trichonephila</taxon>
        <taxon>Trichonephila inaurata</taxon>
    </lineage>
</organism>
<comment type="caution">
    <text evidence="1">The sequence shown here is derived from an EMBL/GenBank/DDBJ whole genome shotgun (WGS) entry which is preliminary data.</text>
</comment>
<protein>
    <submittedName>
        <fullName evidence="1">Uncharacterized protein</fullName>
    </submittedName>
</protein>
<name>A0A8X7BRB6_9ARAC</name>
<keyword evidence="2" id="KW-1185">Reference proteome</keyword>
<reference evidence="1" key="1">
    <citation type="submission" date="2020-08" db="EMBL/GenBank/DDBJ databases">
        <title>Multicomponent nature underlies the extraordinary mechanical properties of spider dragline silk.</title>
        <authorList>
            <person name="Kono N."/>
            <person name="Nakamura H."/>
            <person name="Mori M."/>
            <person name="Yoshida Y."/>
            <person name="Ohtoshi R."/>
            <person name="Malay A.D."/>
            <person name="Moran D.A.P."/>
            <person name="Tomita M."/>
            <person name="Numata K."/>
            <person name="Arakawa K."/>
        </authorList>
    </citation>
    <scope>NUCLEOTIDE SEQUENCE</scope>
</reference>
<dbReference type="Proteomes" id="UP000886998">
    <property type="component" value="Unassembled WGS sequence"/>
</dbReference>
<proteinExistence type="predicted"/>
<gene>
    <name evidence="1" type="ORF">TNIN_329131</name>
</gene>
<evidence type="ECO:0000313" key="2">
    <source>
        <dbReference type="Proteomes" id="UP000886998"/>
    </source>
</evidence>
<dbReference type="AlphaFoldDB" id="A0A8X7BRB6"/>
<evidence type="ECO:0000313" key="1">
    <source>
        <dbReference type="EMBL" id="GFY39767.1"/>
    </source>
</evidence>
<accession>A0A8X7BRB6</accession>
<dbReference type="EMBL" id="BMAV01001528">
    <property type="protein sequence ID" value="GFY39767.1"/>
    <property type="molecule type" value="Genomic_DNA"/>
</dbReference>
<sequence>MKRELSRPRSRVRRRATFYASSFSRSKCGPFRTNEELTPTSAPDLKYKRPRGAFFRVWRGKHSLPLCPLSSKGKEYLFRQSLPQPEILPPYTTNTGAE</sequence>